<evidence type="ECO:0000313" key="8">
    <source>
        <dbReference type="Proteomes" id="UP001314681"/>
    </source>
</evidence>
<evidence type="ECO:0000256" key="5">
    <source>
        <dbReference type="ARBA" id="ARBA00023136"/>
    </source>
</evidence>
<proteinExistence type="predicted"/>
<gene>
    <name evidence="7" type="ORF">KTH90_20150</name>
</gene>
<evidence type="ECO:0000256" key="6">
    <source>
        <dbReference type="SAM" id="Phobius"/>
    </source>
</evidence>
<dbReference type="EMBL" id="JAHQCX010000018">
    <property type="protein sequence ID" value="MBU9728319.1"/>
    <property type="molecule type" value="Genomic_DNA"/>
</dbReference>
<feature type="transmembrane region" description="Helical" evidence="6">
    <location>
        <begin position="165"/>
        <end position="187"/>
    </location>
</feature>
<keyword evidence="2" id="KW-1003">Cell membrane</keyword>
<dbReference type="Pfam" id="PF02653">
    <property type="entry name" value="BPD_transp_2"/>
    <property type="match status" value="1"/>
</dbReference>
<feature type="transmembrane region" description="Helical" evidence="6">
    <location>
        <begin position="53"/>
        <end position="82"/>
    </location>
</feature>
<comment type="caution">
    <text evidence="7">The sequence shown here is derived from an EMBL/GenBank/DDBJ whole genome shotgun (WGS) entry which is preliminary data.</text>
</comment>
<feature type="transmembrane region" description="Helical" evidence="6">
    <location>
        <begin position="297"/>
        <end position="315"/>
    </location>
</feature>
<keyword evidence="8" id="KW-1185">Reference proteome</keyword>
<accession>A0ABS6KCU4</accession>
<dbReference type="Proteomes" id="UP001314681">
    <property type="component" value="Unassembled WGS sequence"/>
</dbReference>
<evidence type="ECO:0000256" key="1">
    <source>
        <dbReference type="ARBA" id="ARBA00004651"/>
    </source>
</evidence>
<reference evidence="7 8" key="1">
    <citation type="submission" date="2021-06" db="EMBL/GenBank/DDBJ databases">
        <title>Description of novel taxa of the family Lachnospiraceae.</title>
        <authorList>
            <person name="Chaplin A.V."/>
            <person name="Sokolova S.R."/>
            <person name="Pikina A.P."/>
            <person name="Korzhanova M."/>
            <person name="Belova V."/>
            <person name="Korostin D."/>
            <person name="Efimov B.A."/>
        </authorList>
    </citation>
    <scope>NUCLEOTIDE SEQUENCE [LARGE SCALE GENOMIC DNA]</scope>
    <source>
        <strain evidence="7 8">ASD4241</strain>
    </source>
</reference>
<name>A0ABS6KCU4_9FIRM</name>
<evidence type="ECO:0000256" key="2">
    <source>
        <dbReference type="ARBA" id="ARBA00022475"/>
    </source>
</evidence>
<dbReference type="CDD" id="cd06579">
    <property type="entry name" value="TM_PBP1_transp_AraH_like"/>
    <property type="match status" value="1"/>
</dbReference>
<evidence type="ECO:0000313" key="7">
    <source>
        <dbReference type="EMBL" id="MBU9728319.1"/>
    </source>
</evidence>
<dbReference type="InterPro" id="IPR001851">
    <property type="entry name" value="ABC_transp_permease"/>
</dbReference>
<keyword evidence="3 6" id="KW-0812">Transmembrane</keyword>
<feature type="transmembrane region" description="Helical" evidence="6">
    <location>
        <begin position="218"/>
        <end position="237"/>
    </location>
</feature>
<organism evidence="7 8">
    <name type="scientific">Diplocloster modestus</name>
    <dbReference type="NCBI Taxonomy" id="2850322"/>
    <lineage>
        <taxon>Bacteria</taxon>
        <taxon>Bacillati</taxon>
        <taxon>Bacillota</taxon>
        <taxon>Clostridia</taxon>
        <taxon>Lachnospirales</taxon>
        <taxon>Lachnospiraceae</taxon>
        <taxon>Diplocloster</taxon>
    </lineage>
</organism>
<protein>
    <submittedName>
        <fullName evidence="7">ABC transporter permease</fullName>
    </submittedName>
</protein>
<comment type="subcellular location">
    <subcellularLocation>
        <location evidence="1">Cell membrane</location>
        <topology evidence="1">Multi-pass membrane protein</topology>
    </subcellularLocation>
</comment>
<keyword evidence="5 6" id="KW-0472">Membrane</keyword>
<dbReference type="PANTHER" id="PTHR32196">
    <property type="entry name" value="ABC TRANSPORTER PERMEASE PROTEIN YPHD-RELATED-RELATED"/>
    <property type="match status" value="1"/>
</dbReference>
<feature type="transmembrane region" description="Helical" evidence="6">
    <location>
        <begin position="258"/>
        <end position="285"/>
    </location>
</feature>
<sequence>MRNGTGMKRHFSISNHLLKFGVLYLLVLLIAAASAMSKQFLTTQNALNVLRQVSPVIILALGEGIVIITAGIDLSVGALVALSGMVAAGGVSFWNLPTFAAVLLAVLFGIVFGLLNGIIIAKFNISAMIVTLATMNAARGAAYLYNDGAQIIGLPDSFTDIGRGYLGPIPIPAILMIVLVIIIVLLMNKTVLGKYLYAIGGNEEVARLAGIGVLKTKITAYALCSMFAALAGVIYAARMNMGDPAMGEGLEMDAIASVILGGINLYGGQGSILGAVIGAMFITVLGNALNLNGVSSFWQLVVKAVALIVAALIYTKKKV</sequence>
<feature type="transmembrane region" description="Helical" evidence="6">
    <location>
        <begin position="94"/>
        <end position="119"/>
    </location>
</feature>
<evidence type="ECO:0000256" key="3">
    <source>
        <dbReference type="ARBA" id="ARBA00022692"/>
    </source>
</evidence>
<keyword evidence="4 6" id="KW-1133">Transmembrane helix</keyword>
<dbReference type="RefSeq" id="WP_158351289.1">
    <property type="nucleotide sequence ID" value="NZ_JAHQCX010000018.1"/>
</dbReference>
<evidence type="ECO:0000256" key="4">
    <source>
        <dbReference type="ARBA" id="ARBA00022989"/>
    </source>
</evidence>